<dbReference type="KEGG" id="bman:114240076"/>
<dbReference type="OrthoDB" id="7492076at2759"/>
<gene>
    <name evidence="3" type="primary">LOC114240076</name>
</gene>
<protein>
    <submittedName>
        <fullName evidence="3">Uncharacterized protein LOC114240076</fullName>
    </submittedName>
</protein>
<keyword evidence="2" id="KW-1185">Reference proteome</keyword>
<proteinExistence type="predicted"/>
<feature type="compositionally biased region" description="Basic residues" evidence="1">
    <location>
        <begin position="60"/>
        <end position="69"/>
    </location>
</feature>
<evidence type="ECO:0000313" key="2">
    <source>
        <dbReference type="Proteomes" id="UP000504629"/>
    </source>
</evidence>
<feature type="region of interest" description="Disordered" evidence="1">
    <location>
        <begin position="1"/>
        <end position="30"/>
    </location>
</feature>
<organism evidence="2 3">
    <name type="scientific">Bombyx mandarina</name>
    <name type="common">Wild silk moth</name>
    <name type="synonym">Wild silkworm</name>
    <dbReference type="NCBI Taxonomy" id="7092"/>
    <lineage>
        <taxon>Eukaryota</taxon>
        <taxon>Metazoa</taxon>
        <taxon>Ecdysozoa</taxon>
        <taxon>Arthropoda</taxon>
        <taxon>Hexapoda</taxon>
        <taxon>Insecta</taxon>
        <taxon>Pterygota</taxon>
        <taxon>Neoptera</taxon>
        <taxon>Endopterygota</taxon>
        <taxon>Lepidoptera</taxon>
        <taxon>Glossata</taxon>
        <taxon>Ditrysia</taxon>
        <taxon>Bombycoidea</taxon>
        <taxon>Bombycidae</taxon>
        <taxon>Bombycinae</taxon>
        <taxon>Bombyx</taxon>
    </lineage>
</organism>
<dbReference type="RefSeq" id="XP_028026311.1">
    <property type="nucleotide sequence ID" value="XM_028170510.1"/>
</dbReference>
<dbReference type="Proteomes" id="UP000504629">
    <property type="component" value="Unplaced"/>
</dbReference>
<evidence type="ECO:0000313" key="3">
    <source>
        <dbReference type="RefSeq" id="XP_028026311.1"/>
    </source>
</evidence>
<feature type="region of interest" description="Disordered" evidence="1">
    <location>
        <begin position="46"/>
        <end position="86"/>
    </location>
</feature>
<dbReference type="AlphaFoldDB" id="A0A6J2JA92"/>
<feature type="compositionally biased region" description="Low complexity" evidence="1">
    <location>
        <begin position="137"/>
        <end position="151"/>
    </location>
</feature>
<name>A0A6J2JA92_BOMMA</name>
<sequence>MENRSFDVEDILDLTDTEDTSSSSSNIGVYDNRTPLVMDIHEVKKDDPIAENSSPETKIKKLKKKKKVKQVTDKMEPSISSESAAEVNSLVAAVEEGAKEEFFDAHESYHVIPDNQIENSEAQVILALAASEHEQGPKTTTQQTSSTQPPSANLTESDKKPSIISKPVTRHD</sequence>
<dbReference type="GeneID" id="114240076"/>
<accession>A0A6J2JA92</accession>
<reference evidence="3" key="1">
    <citation type="submission" date="2025-08" db="UniProtKB">
        <authorList>
            <consortium name="RefSeq"/>
        </authorList>
    </citation>
    <scope>IDENTIFICATION</scope>
    <source>
        <tissue evidence="3">Silk gland</tissue>
    </source>
</reference>
<evidence type="ECO:0000256" key="1">
    <source>
        <dbReference type="SAM" id="MobiDB-lite"/>
    </source>
</evidence>
<feature type="compositionally biased region" description="Acidic residues" evidence="1">
    <location>
        <begin position="8"/>
        <end position="19"/>
    </location>
</feature>
<feature type="region of interest" description="Disordered" evidence="1">
    <location>
        <begin position="128"/>
        <end position="172"/>
    </location>
</feature>